<reference evidence="1 2" key="1">
    <citation type="submission" date="2019-01" db="EMBL/GenBank/DDBJ databases">
        <authorList>
            <person name="Alioto T."/>
            <person name="Alioto T."/>
        </authorList>
    </citation>
    <scope>NUCLEOTIDE SEQUENCE [LARGE SCALE GENOMIC DNA]</scope>
</reference>
<feature type="non-terminal residue" evidence="1">
    <location>
        <position position="58"/>
    </location>
</feature>
<keyword evidence="2" id="KW-1185">Reference proteome</keyword>
<evidence type="ECO:0000313" key="2">
    <source>
        <dbReference type="Proteomes" id="UP000386466"/>
    </source>
</evidence>
<organism evidence="1 2">
    <name type="scientific">Lynx pardinus</name>
    <name type="common">Iberian lynx</name>
    <name type="synonym">Felis pardina</name>
    <dbReference type="NCBI Taxonomy" id="191816"/>
    <lineage>
        <taxon>Eukaryota</taxon>
        <taxon>Metazoa</taxon>
        <taxon>Chordata</taxon>
        <taxon>Craniata</taxon>
        <taxon>Vertebrata</taxon>
        <taxon>Euteleostomi</taxon>
        <taxon>Mammalia</taxon>
        <taxon>Eutheria</taxon>
        <taxon>Laurasiatheria</taxon>
        <taxon>Carnivora</taxon>
        <taxon>Feliformia</taxon>
        <taxon>Felidae</taxon>
        <taxon>Felinae</taxon>
        <taxon>Lynx</taxon>
    </lineage>
</organism>
<proteinExistence type="predicted"/>
<dbReference type="EMBL" id="CAAGRJ010003854">
    <property type="protein sequence ID" value="VFV21855.1"/>
    <property type="molecule type" value="Genomic_DNA"/>
</dbReference>
<name>A0A485MLM1_LYNPA</name>
<dbReference type="AlphaFoldDB" id="A0A485MLM1"/>
<protein>
    <submittedName>
        <fullName evidence="1">Uncharacterized protein</fullName>
    </submittedName>
</protein>
<accession>A0A485MLM1</accession>
<gene>
    <name evidence="1" type="ORF">LYPA_23C013924</name>
</gene>
<evidence type="ECO:0000313" key="1">
    <source>
        <dbReference type="EMBL" id="VFV21855.1"/>
    </source>
</evidence>
<dbReference type="Proteomes" id="UP000386466">
    <property type="component" value="Unassembled WGS sequence"/>
</dbReference>
<sequence length="58" mass="6762">MLLLIYRQAAIVPFRSRIIFPCIYIKHIFFIHSSVKGHLGSFHNLAIIDSAAIDIWMY</sequence>